<name>A0A8H7M4Q3_9AGAM</name>
<proteinExistence type="predicted"/>
<evidence type="ECO:0000313" key="1">
    <source>
        <dbReference type="EMBL" id="KAF8754959.1"/>
    </source>
</evidence>
<sequence length="154" mass="16975">MPSPPRCLSASCLASNPAAHLVRVPGTPPRPARIPPLPFAYRYIPPLHPFAPKLSPASYRTNKLGFFSVNIVRTLLIVATIAIAISPPHLTLPNRPPPLLAASSRRRVPRHNTHIVHKHANEVVERVRTRPELGSSGAVTQQFGRIDKLNFEFV</sequence>
<evidence type="ECO:0000313" key="2">
    <source>
        <dbReference type="Proteomes" id="UP000614334"/>
    </source>
</evidence>
<dbReference type="EMBL" id="JACYCF010000009">
    <property type="protein sequence ID" value="KAF8754959.1"/>
    <property type="molecule type" value="Genomic_DNA"/>
</dbReference>
<accession>A0A8H7M4Q3</accession>
<protein>
    <submittedName>
        <fullName evidence="1">Uncharacterized protein</fullName>
    </submittedName>
</protein>
<reference evidence="1" key="1">
    <citation type="submission" date="2020-09" db="EMBL/GenBank/DDBJ databases">
        <title>Comparative genome analyses of four rice-infecting Rhizoctonia solani isolates reveal extensive enrichment of homogalacturonan modification genes.</title>
        <authorList>
            <person name="Lee D.-Y."/>
            <person name="Jeon J."/>
            <person name="Kim K.-T."/>
            <person name="Cheong K."/>
            <person name="Song H."/>
            <person name="Choi G."/>
            <person name="Ko J."/>
            <person name="Opiyo S.O."/>
            <person name="Zuo S."/>
            <person name="Madhav S."/>
            <person name="Lee Y.-H."/>
            <person name="Wang G.-L."/>
        </authorList>
    </citation>
    <scope>NUCLEOTIDE SEQUENCE</scope>
    <source>
        <strain evidence="1">AG1-IA B2</strain>
    </source>
</reference>
<dbReference type="AlphaFoldDB" id="A0A8H7M4Q3"/>
<dbReference type="Proteomes" id="UP000614334">
    <property type="component" value="Unassembled WGS sequence"/>
</dbReference>
<comment type="caution">
    <text evidence="1">The sequence shown here is derived from an EMBL/GenBank/DDBJ whole genome shotgun (WGS) entry which is preliminary data.</text>
</comment>
<gene>
    <name evidence="1" type="ORF">RHS01_05595</name>
</gene>
<organism evidence="1 2">
    <name type="scientific">Rhizoctonia solani</name>
    <dbReference type="NCBI Taxonomy" id="456999"/>
    <lineage>
        <taxon>Eukaryota</taxon>
        <taxon>Fungi</taxon>
        <taxon>Dikarya</taxon>
        <taxon>Basidiomycota</taxon>
        <taxon>Agaricomycotina</taxon>
        <taxon>Agaricomycetes</taxon>
        <taxon>Cantharellales</taxon>
        <taxon>Ceratobasidiaceae</taxon>
        <taxon>Rhizoctonia</taxon>
    </lineage>
</organism>